<protein>
    <submittedName>
        <fullName evidence="1">Uncharacterized protein</fullName>
    </submittedName>
</protein>
<reference evidence="1 2" key="1">
    <citation type="submission" date="2015-01" db="EMBL/GenBank/DDBJ databases">
        <authorList>
            <person name="Aslett A.Martin."/>
            <person name="De Silva Nishadi"/>
        </authorList>
    </citation>
    <scope>NUCLEOTIDE SEQUENCE [LARGE SCALE GENOMIC DNA]</scope>
    <source>
        <strain evidence="1 2">R28058</strain>
    </source>
</reference>
<evidence type="ECO:0000313" key="2">
    <source>
        <dbReference type="Proteomes" id="UP000049127"/>
    </source>
</evidence>
<accession>A0A0C7G576</accession>
<dbReference type="Proteomes" id="UP000049127">
    <property type="component" value="Unassembled WGS sequence"/>
</dbReference>
<name>A0A0C7G576_PARSO</name>
<dbReference type="EMBL" id="CEKZ01000003">
    <property type="protein sequence ID" value="CEQ02814.1"/>
    <property type="molecule type" value="Genomic_DNA"/>
</dbReference>
<dbReference type="OrthoDB" id="1757050at2"/>
<dbReference type="RefSeq" id="WP_055341395.1">
    <property type="nucleotide sequence ID" value="NZ_CDNI01000003.1"/>
</dbReference>
<sequence>MNRQNKHNLKDISKYLIDEFKAIEISTDEFLEINPNLTLEDLKPSSKILKITDETLIQKLLTQKEKEEVEITIDHFNKNFIEIDHSSYDYKISTGKLITIILECDDDKNLSGFIMDGSGELLYNYLLTLIGEDIEKSINPLDEVIEELSQFRPYGKYFK</sequence>
<organism evidence="1 2">
    <name type="scientific">Paraclostridium sordellii</name>
    <name type="common">Clostridium sordellii</name>
    <dbReference type="NCBI Taxonomy" id="1505"/>
    <lineage>
        <taxon>Bacteria</taxon>
        <taxon>Bacillati</taxon>
        <taxon>Bacillota</taxon>
        <taxon>Clostridia</taxon>
        <taxon>Peptostreptococcales</taxon>
        <taxon>Peptostreptococcaceae</taxon>
        <taxon>Paraclostridium</taxon>
    </lineage>
</organism>
<gene>
    <name evidence="1" type="ORF">R28058_05471</name>
</gene>
<proteinExistence type="predicted"/>
<evidence type="ECO:0000313" key="1">
    <source>
        <dbReference type="EMBL" id="CEQ02814.1"/>
    </source>
</evidence>
<dbReference type="AlphaFoldDB" id="A0A0C7G576"/>